<dbReference type="Proteomes" id="UP001345691">
    <property type="component" value="Unassembled WGS sequence"/>
</dbReference>
<dbReference type="EC" id="6.1.1.12" evidence="3"/>
<feature type="compositionally biased region" description="Basic residues" evidence="11">
    <location>
        <begin position="75"/>
        <end position="88"/>
    </location>
</feature>
<feature type="compositionally biased region" description="Low complexity" evidence="11">
    <location>
        <begin position="27"/>
        <end position="41"/>
    </location>
</feature>
<dbReference type="Gene3D" id="3.10.129.10">
    <property type="entry name" value="Hotdog Thioesterase"/>
    <property type="match status" value="1"/>
</dbReference>
<comment type="caution">
    <text evidence="13">The sequence shown here is derived from an EMBL/GenBank/DDBJ whole genome shotgun (WGS) entry which is preliminary data.</text>
</comment>
<dbReference type="InterPro" id="IPR006195">
    <property type="entry name" value="aa-tRNA-synth_II"/>
</dbReference>
<dbReference type="InterPro" id="IPR029069">
    <property type="entry name" value="HotDog_dom_sf"/>
</dbReference>
<comment type="subcellular location">
    <subcellularLocation>
        <location evidence="1">Cytoplasm</location>
    </subcellularLocation>
</comment>
<comment type="similarity">
    <text evidence="2">Belongs to the class-II aminoacyl-tRNA synthetase family. Type 2 subfamily.</text>
</comment>
<dbReference type="CDD" id="cd00586">
    <property type="entry name" value="4HBT"/>
    <property type="match status" value="1"/>
</dbReference>
<protein>
    <recommendedName>
        <fullName evidence="3">aspartate--tRNA ligase</fullName>
        <ecNumber evidence="3">6.1.1.12</ecNumber>
    </recommendedName>
</protein>
<dbReference type="PANTHER" id="PTHR43450:SF2">
    <property type="entry name" value="ASPARTATE--TRNA LIGASE"/>
    <property type="match status" value="1"/>
</dbReference>
<evidence type="ECO:0000313" key="13">
    <source>
        <dbReference type="EMBL" id="KAK5051153.1"/>
    </source>
</evidence>
<feature type="domain" description="Aminoacyl-transfer RNA synthetases class-II family profile" evidence="12">
    <location>
        <begin position="295"/>
        <end position="605"/>
    </location>
</feature>
<dbReference type="Pfam" id="PF00152">
    <property type="entry name" value="tRNA-synt_2"/>
    <property type="match status" value="1"/>
</dbReference>
<evidence type="ECO:0000256" key="8">
    <source>
        <dbReference type="ARBA" id="ARBA00022917"/>
    </source>
</evidence>
<keyword evidence="14" id="KW-1185">Reference proteome</keyword>
<comment type="catalytic activity">
    <reaction evidence="10">
        <text>tRNA(Asp) + L-aspartate + ATP = L-aspartyl-tRNA(Asp) + AMP + diphosphate</text>
        <dbReference type="Rhea" id="RHEA:19649"/>
        <dbReference type="Rhea" id="RHEA-COMP:9660"/>
        <dbReference type="Rhea" id="RHEA-COMP:9678"/>
        <dbReference type="ChEBI" id="CHEBI:29991"/>
        <dbReference type="ChEBI" id="CHEBI:30616"/>
        <dbReference type="ChEBI" id="CHEBI:33019"/>
        <dbReference type="ChEBI" id="CHEBI:78442"/>
        <dbReference type="ChEBI" id="CHEBI:78516"/>
        <dbReference type="ChEBI" id="CHEBI:456215"/>
        <dbReference type="EC" id="6.1.1.12"/>
    </reaction>
</comment>
<dbReference type="PROSITE" id="PS50862">
    <property type="entry name" value="AA_TRNA_LIGASE_II"/>
    <property type="match status" value="1"/>
</dbReference>
<dbReference type="InterPro" id="IPR012340">
    <property type="entry name" value="NA-bd_OB-fold"/>
</dbReference>
<feature type="compositionally biased region" description="Basic and acidic residues" evidence="11">
    <location>
        <begin position="89"/>
        <end position="116"/>
    </location>
</feature>
<dbReference type="InterPro" id="IPR004364">
    <property type="entry name" value="Aa-tRNA-synt_II"/>
</dbReference>
<organism evidence="13 14">
    <name type="scientific">Exophiala sideris</name>
    <dbReference type="NCBI Taxonomy" id="1016849"/>
    <lineage>
        <taxon>Eukaryota</taxon>
        <taxon>Fungi</taxon>
        <taxon>Dikarya</taxon>
        <taxon>Ascomycota</taxon>
        <taxon>Pezizomycotina</taxon>
        <taxon>Eurotiomycetes</taxon>
        <taxon>Chaetothyriomycetidae</taxon>
        <taxon>Chaetothyriales</taxon>
        <taxon>Herpotrichiellaceae</taxon>
        <taxon>Exophiala</taxon>
    </lineage>
</organism>
<dbReference type="Pfam" id="PF13279">
    <property type="entry name" value="4HBT_2"/>
    <property type="match status" value="1"/>
</dbReference>
<gene>
    <name evidence="13" type="primary">DPS1_2</name>
    <name evidence="13" type="ORF">LTR69_010365</name>
</gene>
<dbReference type="InterPro" id="IPR002312">
    <property type="entry name" value="Asp/Asn-tRNA-synth_IIb"/>
</dbReference>
<dbReference type="CDD" id="cd00776">
    <property type="entry name" value="AsxRS_core"/>
    <property type="match status" value="1"/>
</dbReference>
<evidence type="ECO:0000256" key="7">
    <source>
        <dbReference type="ARBA" id="ARBA00022840"/>
    </source>
</evidence>
<keyword evidence="5 13" id="KW-0436">Ligase</keyword>
<dbReference type="NCBIfam" id="NF003483">
    <property type="entry name" value="PRK05159.1"/>
    <property type="match status" value="1"/>
</dbReference>
<keyword evidence="9" id="KW-0030">Aminoacyl-tRNA synthetase</keyword>
<evidence type="ECO:0000256" key="9">
    <source>
        <dbReference type="ARBA" id="ARBA00023146"/>
    </source>
</evidence>
<keyword evidence="7" id="KW-0067">ATP-binding</keyword>
<dbReference type="Pfam" id="PF09924">
    <property type="entry name" value="LPG_synthase_C"/>
    <property type="match status" value="1"/>
</dbReference>
<evidence type="ECO:0000313" key="14">
    <source>
        <dbReference type="Proteomes" id="UP001345691"/>
    </source>
</evidence>
<reference evidence="13 14" key="1">
    <citation type="submission" date="2023-08" db="EMBL/GenBank/DDBJ databases">
        <title>Black Yeasts Isolated from many extreme environments.</title>
        <authorList>
            <person name="Coleine C."/>
            <person name="Stajich J.E."/>
            <person name="Selbmann L."/>
        </authorList>
    </citation>
    <scope>NUCLEOTIDE SEQUENCE [LARGE SCALE GENOMIC DNA]</scope>
    <source>
        <strain evidence="13 14">CCFEE 6328</strain>
    </source>
</reference>
<accession>A0ABR0IXQ3</accession>
<evidence type="ECO:0000256" key="6">
    <source>
        <dbReference type="ARBA" id="ARBA00022741"/>
    </source>
</evidence>
<evidence type="ECO:0000256" key="5">
    <source>
        <dbReference type="ARBA" id="ARBA00022598"/>
    </source>
</evidence>
<evidence type="ECO:0000256" key="3">
    <source>
        <dbReference type="ARBA" id="ARBA00012841"/>
    </source>
</evidence>
<dbReference type="Gene3D" id="3.30.930.10">
    <property type="entry name" value="Bira Bifunctional Protein, Domain 2"/>
    <property type="match status" value="1"/>
</dbReference>
<dbReference type="InterPro" id="IPR045864">
    <property type="entry name" value="aa-tRNA-synth_II/BPL/LPL"/>
</dbReference>
<dbReference type="SUPFAM" id="SSF50249">
    <property type="entry name" value="Nucleic acid-binding proteins"/>
    <property type="match status" value="1"/>
</dbReference>
<dbReference type="InterPro" id="IPR024320">
    <property type="entry name" value="LPG_synthase_C"/>
</dbReference>
<name>A0ABR0IXQ3_9EURO</name>
<dbReference type="CDD" id="cd04320">
    <property type="entry name" value="AspRS_cyto_N"/>
    <property type="match status" value="1"/>
</dbReference>
<dbReference type="GO" id="GO:0004815">
    <property type="term" value="F:aspartate-tRNA ligase activity"/>
    <property type="evidence" value="ECO:0007669"/>
    <property type="project" value="UniProtKB-EC"/>
</dbReference>
<dbReference type="InterPro" id="IPR004523">
    <property type="entry name" value="Asp-tRNA_synthase_2"/>
</dbReference>
<evidence type="ECO:0000256" key="4">
    <source>
        <dbReference type="ARBA" id="ARBA00022490"/>
    </source>
</evidence>
<evidence type="ECO:0000256" key="10">
    <source>
        <dbReference type="ARBA" id="ARBA00047904"/>
    </source>
</evidence>
<dbReference type="Gene3D" id="2.40.50.140">
    <property type="entry name" value="Nucleic acid-binding proteins"/>
    <property type="match status" value="1"/>
</dbReference>
<feature type="region of interest" description="Disordered" evidence="11">
    <location>
        <begin position="1"/>
        <end position="116"/>
    </location>
</feature>
<evidence type="ECO:0000256" key="2">
    <source>
        <dbReference type="ARBA" id="ARBA00005312"/>
    </source>
</evidence>
<feature type="compositionally biased region" description="Acidic residues" evidence="11">
    <location>
        <begin position="59"/>
        <end position="68"/>
    </location>
</feature>
<proteinExistence type="inferred from homology"/>
<keyword evidence="4" id="KW-0963">Cytoplasm</keyword>
<sequence length="1232" mass="139786">MSVLRKFSIKVHSNGGSESPRASGEFSPAQSQSPGPPQRRSLAQFLHLDKDRDYTSSDNESDMSDFDSDGLSKNAQKRAATKQKKREQHSRLSLEHRDDSEERARQRLDEAAKTETPEMKARYGELPLMQSTTRYATNRIDVSTITEEMVGKEVTFRCRLHHVRNMGAKLVFLIFRQQISTIQGVLVEKPGLVSAIMIHWAEHLRTGNILLVKGLLQKPHIPVKSASIHTMEVHVTGLHIVVKRAEPVPFSVQEAELTVLDEETQNDGRLSQIPDRVRLANRIMDLRTSTSQSIFRIQAAVGNLFRTALDEQRFVEIHTPKLQGAATESGASVFKVNYFGRPAFLAQSPQLAKQMAIASDFERVYEIGAVFRAENSNTHRHLTEYTGLDLEMAIEEHYHEMMDVIDHTLKTIFSGIYKRYRTEVEIIKEQFPSEDLVWLEETPRIPFQDAVQLLTDSGWLNEDGEPVSPLEDLATRDEIRLGELMKEKFKTDYYILDKFPRSARPFYTMPDANDPRYTNSFDVFVRGQEIISGGQRIHESQMLEDNMRTVGIDPDDMAEYMEGFKWGAPPHAGCGVGLERIVMLILKLGNIRLASLFHRDPKSFPAKPQVEKLRHPDADTLNPVWRQERGREVAVEDRKMPDLYDLVANYGDATSTSWGDERYKIWRHAESGAAVSYVPEGHYAILPGDPLCDPRQYYRVGVAFLQWLKKETKLKPIWLLISPEMEEVLGERLGWKTLSCVAEERVDPHKKSAESDPEVARKIRKAQADGVKIIDVPHNEPVPESVRERAEARVKDWLSNRKGTQIHLSNIDLFRDEKHRRYFYAEDKDGQLCGIAVMAEIAPRKGWQAKYTLDFPGAPSGTIEYITTHALNVAANTGVHTVTFGGGAANHLTPGHHMSGAKVKLLQATYDTIVKQFNLARKSEFREKMGAVADPLWIAYPPHGLGSRGIKAIMRRAVGRASRAVAASRFPVRDYSAAPRAPEESNQAPSPRWLSDTKARIGKCITFGMSKSLVDDAGQVLRVLGRDWRDLTAGSEGYLTDPKRAGLHRHNIVWGEQDSMGHVNNVMYVRYAESGRCNTVRNFAKYVDPAHRQAWEDLLTTRGIGLILKSITVDFKFPMTWPDRISVYHKFRSRPDESTTSLILDVLILSENKQRPAARCLEDVVVYDYSVGKKSTMEPFMVEQLRKTFELQEKAKRENLAKIQTIEEQVRNLEKQSWDRPDAVEDFGSAAK</sequence>
<dbReference type="SUPFAM" id="SSF55681">
    <property type="entry name" value="Class II aaRS and biotin synthetases"/>
    <property type="match status" value="1"/>
</dbReference>
<evidence type="ECO:0000256" key="11">
    <source>
        <dbReference type="SAM" id="MobiDB-lite"/>
    </source>
</evidence>
<keyword evidence="6" id="KW-0547">Nucleotide-binding</keyword>
<evidence type="ECO:0000259" key="12">
    <source>
        <dbReference type="PROSITE" id="PS50862"/>
    </source>
</evidence>
<evidence type="ECO:0000256" key="1">
    <source>
        <dbReference type="ARBA" id="ARBA00004496"/>
    </source>
</evidence>
<dbReference type="SUPFAM" id="SSF54637">
    <property type="entry name" value="Thioesterase/thiol ester dehydrase-isomerase"/>
    <property type="match status" value="1"/>
</dbReference>
<dbReference type="PANTHER" id="PTHR43450">
    <property type="entry name" value="ASPARTYL-TRNA SYNTHETASE"/>
    <property type="match status" value="1"/>
</dbReference>
<dbReference type="EMBL" id="JAVRRF010000035">
    <property type="protein sequence ID" value="KAK5051153.1"/>
    <property type="molecule type" value="Genomic_DNA"/>
</dbReference>
<dbReference type="HAMAP" id="MF_02075">
    <property type="entry name" value="Asp_tRNA_synth_type2"/>
    <property type="match status" value="1"/>
</dbReference>
<keyword evidence="8" id="KW-0648">Protein biosynthesis</keyword>
<dbReference type="NCBIfam" id="TIGR00458">
    <property type="entry name" value="aspS_nondisc"/>
    <property type="match status" value="1"/>
</dbReference>
<dbReference type="PRINTS" id="PR01042">
    <property type="entry name" value="TRNASYNTHASP"/>
</dbReference>